<feature type="transmembrane region" description="Helical" evidence="3">
    <location>
        <begin position="82"/>
        <end position="105"/>
    </location>
</feature>
<evidence type="ECO:0000313" key="5">
    <source>
        <dbReference type="EMBL" id="KAJ1733236.1"/>
    </source>
</evidence>
<evidence type="ECO:0000256" key="1">
    <source>
        <dbReference type="SAM" id="Coils"/>
    </source>
</evidence>
<reference evidence="5" key="1">
    <citation type="submission" date="2022-07" db="EMBL/GenBank/DDBJ databases">
        <title>Phylogenomic reconstructions and comparative analyses of Kickxellomycotina fungi.</title>
        <authorList>
            <person name="Reynolds N.K."/>
            <person name="Stajich J.E."/>
            <person name="Barry K."/>
            <person name="Grigoriev I.V."/>
            <person name="Crous P."/>
            <person name="Smith M.E."/>
        </authorList>
    </citation>
    <scope>NUCLEOTIDE SEQUENCE</scope>
    <source>
        <strain evidence="5">BCRC 34381</strain>
    </source>
</reference>
<dbReference type="OrthoDB" id="5596588at2759"/>
<accession>A0A9W7Y9M2</accession>
<organism evidence="5 6">
    <name type="scientific">Coemansia biformis</name>
    <dbReference type="NCBI Taxonomy" id="1286918"/>
    <lineage>
        <taxon>Eukaryota</taxon>
        <taxon>Fungi</taxon>
        <taxon>Fungi incertae sedis</taxon>
        <taxon>Zoopagomycota</taxon>
        <taxon>Kickxellomycotina</taxon>
        <taxon>Kickxellomycetes</taxon>
        <taxon>Kickxellales</taxon>
        <taxon>Kickxellaceae</taxon>
        <taxon>Coemansia</taxon>
    </lineage>
</organism>
<feature type="coiled-coil region" evidence="1">
    <location>
        <begin position="283"/>
        <end position="310"/>
    </location>
</feature>
<keyword evidence="1" id="KW-0175">Coiled coil</keyword>
<proteinExistence type="predicted"/>
<evidence type="ECO:0000313" key="6">
    <source>
        <dbReference type="Proteomes" id="UP001143981"/>
    </source>
</evidence>
<feature type="region of interest" description="Disordered" evidence="2">
    <location>
        <begin position="330"/>
        <end position="457"/>
    </location>
</feature>
<feature type="transmembrane region" description="Helical" evidence="3">
    <location>
        <begin position="630"/>
        <end position="651"/>
    </location>
</feature>
<feature type="region of interest" description="Disordered" evidence="2">
    <location>
        <begin position="1046"/>
        <end position="1075"/>
    </location>
</feature>
<dbReference type="Proteomes" id="UP001143981">
    <property type="component" value="Unassembled WGS sequence"/>
</dbReference>
<dbReference type="EMBL" id="JANBOI010000155">
    <property type="protein sequence ID" value="KAJ1733236.1"/>
    <property type="molecule type" value="Genomic_DNA"/>
</dbReference>
<evidence type="ECO:0000256" key="3">
    <source>
        <dbReference type="SAM" id="Phobius"/>
    </source>
</evidence>
<evidence type="ECO:0008006" key="7">
    <source>
        <dbReference type="Google" id="ProtNLM"/>
    </source>
</evidence>
<feature type="chain" id="PRO_5040985713" description="TMC domain-containing protein" evidence="4">
    <location>
        <begin position="33"/>
        <end position="1343"/>
    </location>
</feature>
<feature type="compositionally biased region" description="Low complexity" evidence="2">
    <location>
        <begin position="1060"/>
        <end position="1073"/>
    </location>
</feature>
<name>A0A9W7Y9M2_9FUNG</name>
<protein>
    <recommendedName>
        <fullName evidence="7">TMC domain-containing protein</fullName>
    </recommendedName>
</protein>
<feature type="transmembrane region" description="Helical" evidence="3">
    <location>
        <begin position="786"/>
        <end position="804"/>
    </location>
</feature>
<keyword evidence="4" id="KW-0732">Signal</keyword>
<keyword evidence="3" id="KW-0812">Transmembrane</keyword>
<comment type="caution">
    <text evidence="5">The sequence shown here is derived from an EMBL/GenBank/DDBJ whole genome shotgun (WGS) entry which is preliminary data.</text>
</comment>
<feature type="compositionally biased region" description="Low complexity" evidence="2">
    <location>
        <begin position="1272"/>
        <end position="1288"/>
    </location>
</feature>
<feature type="transmembrane region" description="Helical" evidence="3">
    <location>
        <begin position="169"/>
        <end position="190"/>
    </location>
</feature>
<keyword evidence="3" id="KW-0472">Membrane</keyword>
<feature type="signal peptide" evidence="4">
    <location>
        <begin position="1"/>
        <end position="32"/>
    </location>
</feature>
<keyword evidence="3" id="KW-1133">Transmembrane helix</keyword>
<sequence length="1343" mass="141818">METRSSILENPRPAARLLLALLALLFSTGCGASAVPGSRQPPPRDSGGLLAAMKRSNEVESDHRNIMTPEFRRFCIASREHILLVIASAGLASAAMMGMLLVATVGLANAMEHGDPRSLRSWRTWLLPATLLAPGDAQLGGLPAAAAAVARANGPRVAHDFPPILRRLWLYHSIISVGTAAFLLPLGMLFEATSRHATTRRRLLSAFTRWLAAAAAAFLVWQAAYWRFGFLRAMGLYRPFSADGATIRYSVHYVTSTFGLLPVVLATLPRGTWALFGWLRSCVGQQQEIARSARQRYVRLERERARAERHLELAIGSWKWEQFHDLGDGQALGGLGGPDPEPAAVPDARGRSSAVNLPPAHPGLARRADARPYQTVAGSRPRVASRRPHVRDVLFPAPSTNRLRSKSPETEAPLARPSTEEDGAMSPHSPILYYSSSASSSDNDGDGEGAAGGDPRIHRVVRSARKRLWRQRERDMLELSRRIKKYHAHLLFIREEMARIDSSGVLDAAGSECAAAAAAAADGGTTAGPSGLAPLLLAAAQRALSLLTMSVATLCWLLLVLQVGRGALSAIFVGEPDLTHSFTYFIPALSAAGPEASSPADPPEGPATRAARLDETGARGSDMLPLLPPLVTACQAAAGVLLFVVVLFGLLSVGSSVEDSVHPLRLFATVYAERVLQARQWEWLPRVLLHADLLAAIDPTAVIPRLVAGAPPMRVAGRTSRAFFSSSADLTSYYRQLQRQGAASSPGAQLPDGVLPDSLLQAKALGRRVFLPLRRGSRRAVPMRQMLAYAWVVCGLAMSWPSVLRTTGLISERAYILPIASLVEPLWSPYVFDEEVVLQPARRPDAPETVPIVDPPPAGALEVCLVPTLNPTCGVGNGPSSGHPPPWDAQTSRHCPSLPLGQTAECAVVVKATSHAVLSTTATGGMAAAPAPEHRVSRRLLHLSLASDTLPRLLVRWLIRLGAAISPHVAVSLGFTAWWLDPDLIAPLSAAAVDLQLGFAPQARAPPPPPAASFGAAPALSEWYGMLRRLERRAIRLPHADDGTPLVLPQAGQSAEPHADSSASDDNGDSEAAGVPAWPMSGAAWDAARAAAAYVLDCVGAALQWLRQAVAVWAGRMARAAAVGARDKAAGTALEPVVRAVAGVASASADAALLAWAVAGRPLWEQLLHSAAAVLKCVARLDSLFAHAAAGAGWISRGFLAGDGLAPAAGADLGSAVPTVFLPAYWDAVAAHRDPALQRLRPELWPHALGAGAAGRALIFSPAPGPPPAQPPNASAAGSTGARGRPPASAATAPLQPMPEHGRLASAAWTAKGLLLAAYRVLLGLLACRAVFGPSRSPRPLVF</sequence>
<feature type="transmembrane region" description="Helical" evidence="3">
    <location>
        <begin position="210"/>
        <end position="229"/>
    </location>
</feature>
<evidence type="ECO:0000256" key="4">
    <source>
        <dbReference type="SAM" id="SignalP"/>
    </source>
</evidence>
<gene>
    <name evidence="5" type="ORF">LPJ61_001665</name>
</gene>
<evidence type="ECO:0000256" key="2">
    <source>
        <dbReference type="SAM" id="MobiDB-lite"/>
    </source>
</evidence>
<keyword evidence="6" id="KW-1185">Reference proteome</keyword>
<dbReference type="PROSITE" id="PS51257">
    <property type="entry name" value="PROKAR_LIPOPROTEIN"/>
    <property type="match status" value="1"/>
</dbReference>
<feature type="region of interest" description="Disordered" evidence="2">
    <location>
        <begin position="1260"/>
        <end position="1298"/>
    </location>
</feature>